<dbReference type="GO" id="GO:0006457">
    <property type="term" value="P:protein folding"/>
    <property type="evidence" value="ECO:0007669"/>
    <property type="project" value="TreeGrafter"/>
</dbReference>
<dbReference type="OrthoDB" id="515366at2759"/>
<dbReference type="GO" id="GO:0005737">
    <property type="term" value="C:cytoplasm"/>
    <property type="evidence" value="ECO:0007669"/>
    <property type="project" value="TreeGrafter"/>
</dbReference>
<evidence type="ECO:0000259" key="3">
    <source>
        <dbReference type="PROSITE" id="PS51203"/>
    </source>
</evidence>
<dbReference type="PANTHER" id="PTHR12356:SF19">
    <property type="entry name" value="NUDC DOMAIN-CONTAINING PROTEIN 3"/>
    <property type="match status" value="1"/>
</dbReference>
<dbReference type="PANTHER" id="PTHR12356">
    <property type="entry name" value="NUCLEAR MOVEMENT PROTEIN NUDC"/>
    <property type="match status" value="1"/>
</dbReference>
<dbReference type="InterPro" id="IPR007052">
    <property type="entry name" value="CS_dom"/>
</dbReference>
<dbReference type="Proteomes" id="UP000593567">
    <property type="component" value="Unassembled WGS sequence"/>
</dbReference>
<dbReference type="InterPro" id="IPR037898">
    <property type="entry name" value="NudC_fam"/>
</dbReference>
<dbReference type="Pfam" id="PF04969">
    <property type="entry name" value="CS"/>
    <property type="match status" value="1"/>
</dbReference>
<organism evidence="4 5">
    <name type="scientific">Bugula neritina</name>
    <name type="common">Brown bryozoan</name>
    <name type="synonym">Sertularia neritina</name>
    <dbReference type="NCBI Taxonomy" id="10212"/>
    <lineage>
        <taxon>Eukaryota</taxon>
        <taxon>Metazoa</taxon>
        <taxon>Spiralia</taxon>
        <taxon>Lophotrochozoa</taxon>
        <taxon>Bryozoa</taxon>
        <taxon>Gymnolaemata</taxon>
        <taxon>Cheilostomatida</taxon>
        <taxon>Flustrina</taxon>
        <taxon>Buguloidea</taxon>
        <taxon>Bugulidae</taxon>
        <taxon>Bugula</taxon>
    </lineage>
</organism>
<comment type="caution">
    <text evidence="4">The sequence shown here is derived from an EMBL/GenBank/DDBJ whole genome shotgun (WGS) entry which is preliminary data.</text>
</comment>
<dbReference type="Pfam" id="PF14050">
    <property type="entry name" value="Nudc_N"/>
    <property type="match status" value="1"/>
</dbReference>
<feature type="region of interest" description="Disordered" evidence="2">
    <location>
        <begin position="73"/>
        <end position="149"/>
    </location>
</feature>
<evidence type="ECO:0000256" key="2">
    <source>
        <dbReference type="SAM" id="MobiDB-lite"/>
    </source>
</evidence>
<dbReference type="InterPro" id="IPR025934">
    <property type="entry name" value="NudC_N_dom"/>
</dbReference>
<feature type="compositionally biased region" description="Polar residues" evidence="2">
    <location>
        <begin position="102"/>
        <end position="119"/>
    </location>
</feature>
<feature type="domain" description="CS" evidence="3">
    <location>
        <begin position="148"/>
        <end position="241"/>
    </location>
</feature>
<sequence>MATAENEIYDATLMGILQKEGQIAKFLDVVMGFLYRRTDYYHIMESRDSKLGFPQGVAQRLLIQAYEKYEKLSEKRDNAKDTRTVIPSRPDQKDLKNKKASDVTNSSSQNPPPTIQTSESSEKTPTKNTETLNSQQVFQENPESHNGAMRDGYRWAQTLTDCDLRIEVPSTVLKAKQVSVNIKRKHISASYIDEENQVVELVDSDLAWDVNVEESMWSLVPKDCIHINLEKVQERWWEQVFVEEPKINTRKIEASVSMEHLDDGAQSAIGKLMYDERQKKLGLPTSSEQEMQNMLKKAWNSEGSPFQGMPYDPSIVNTSGMNSQFK</sequence>
<keyword evidence="1" id="KW-0597">Phosphoprotein</keyword>
<reference evidence="4" key="1">
    <citation type="submission" date="2020-06" db="EMBL/GenBank/DDBJ databases">
        <title>Draft genome of Bugula neritina, a colonial animal packing powerful symbionts and potential medicines.</title>
        <authorList>
            <person name="Rayko M."/>
        </authorList>
    </citation>
    <scope>NUCLEOTIDE SEQUENCE [LARGE SCALE GENOMIC DNA]</scope>
    <source>
        <strain evidence="4">Kwan_BN1</strain>
    </source>
</reference>
<dbReference type="Gene3D" id="2.60.40.790">
    <property type="match status" value="1"/>
</dbReference>
<accession>A0A7J7J2I6</accession>
<dbReference type="SUPFAM" id="SSF49764">
    <property type="entry name" value="HSP20-like chaperones"/>
    <property type="match status" value="1"/>
</dbReference>
<keyword evidence="5" id="KW-1185">Reference proteome</keyword>
<dbReference type="GO" id="GO:0051082">
    <property type="term" value="F:unfolded protein binding"/>
    <property type="evidence" value="ECO:0007669"/>
    <property type="project" value="TreeGrafter"/>
</dbReference>
<evidence type="ECO:0000256" key="1">
    <source>
        <dbReference type="ARBA" id="ARBA00022553"/>
    </source>
</evidence>
<feature type="compositionally biased region" description="Polar residues" evidence="2">
    <location>
        <begin position="126"/>
        <end position="141"/>
    </location>
</feature>
<evidence type="ECO:0000313" key="5">
    <source>
        <dbReference type="Proteomes" id="UP000593567"/>
    </source>
</evidence>
<evidence type="ECO:0000313" key="4">
    <source>
        <dbReference type="EMBL" id="KAF6019946.1"/>
    </source>
</evidence>
<protein>
    <submittedName>
        <fullName evidence="4">NUDCD3</fullName>
    </submittedName>
</protein>
<proteinExistence type="predicted"/>
<name>A0A7J7J2I6_BUGNE</name>
<gene>
    <name evidence="4" type="ORF">EB796_021766</name>
</gene>
<feature type="compositionally biased region" description="Basic and acidic residues" evidence="2">
    <location>
        <begin position="90"/>
        <end position="101"/>
    </location>
</feature>
<dbReference type="PROSITE" id="PS51203">
    <property type="entry name" value="CS"/>
    <property type="match status" value="1"/>
</dbReference>
<dbReference type="AlphaFoldDB" id="A0A7J7J2I6"/>
<dbReference type="EMBL" id="VXIV02003204">
    <property type="protein sequence ID" value="KAF6019946.1"/>
    <property type="molecule type" value="Genomic_DNA"/>
</dbReference>
<dbReference type="InterPro" id="IPR008978">
    <property type="entry name" value="HSP20-like_chaperone"/>
</dbReference>
<feature type="compositionally biased region" description="Basic and acidic residues" evidence="2">
    <location>
        <begin position="73"/>
        <end position="83"/>
    </location>
</feature>